<dbReference type="InterPro" id="IPR002937">
    <property type="entry name" value="Amino_oxidase"/>
</dbReference>
<dbReference type="PANTHER" id="PTHR10742">
    <property type="entry name" value="FLAVIN MONOAMINE OXIDASE"/>
    <property type="match status" value="1"/>
</dbReference>
<comment type="similarity">
    <text evidence="2">Belongs to the STXBP/unc-18/SEC1 family.</text>
</comment>
<dbReference type="EMBL" id="JAGPXC010000001">
    <property type="protein sequence ID" value="KAH6660363.1"/>
    <property type="molecule type" value="Genomic_DNA"/>
</dbReference>
<dbReference type="InterPro" id="IPR043154">
    <property type="entry name" value="Sec-1-like_dom1"/>
</dbReference>
<dbReference type="PROSITE" id="PS50934">
    <property type="entry name" value="SWIRM"/>
    <property type="match status" value="1"/>
</dbReference>
<dbReference type="OrthoDB" id="9982100at2759"/>
<dbReference type="Gene3D" id="3.40.50.2060">
    <property type="match status" value="1"/>
</dbReference>
<dbReference type="GO" id="GO:0003682">
    <property type="term" value="F:chromatin binding"/>
    <property type="evidence" value="ECO:0007669"/>
    <property type="project" value="TreeGrafter"/>
</dbReference>
<dbReference type="InterPro" id="IPR036910">
    <property type="entry name" value="HMG_box_dom_sf"/>
</dbReference>
<dbReference type="Gene3D" id="3.50.50.60">
    <property type="entry name" value="FAD/NAD(P)-binding domain"/>
    <property type="match status" value="2"/>
</dbReference>
<dbReference type="SUPFAM" id="SSF46689">
    <property type="entry name" value="Homeodomain-like"/>
    <property type="match status" value="1"/>
</dbReference>
<dbReference type="InterPro" id="IPR036045">
    <property type="entry name" value="Sec1-like_sf"/>
</dbReference>
<dbReference type="GO" id="GO:0010468">
    <property type="term" value="P:regulation of gene expression"/>
    <property type="evidence" value="ECO:0007669"/>
    <property type="project" value="UniProtKB-ARBA"/>
</dbReference>
<dbReference type="GO" id="GO:0016491">
    <property type="term" value="F:oxidoreductase activity"/>
    <property type="evidence" value="ECO:0007669"/>
    <property type="project" value="UniProtKB-KW"/>
</dbReference>
<feature type="DNA-binding region" description="HMG box" evidence="4">
    <location>
        <begin position="1600"/>
        <end position="1678"/>
    </location>
</feature>
<dbReference type="InterPro" id="IPR001619">
    <property type="entry name" value="Sec1-like"/>
</dbReference>
<dbReference type="SUPFAM" id="SSF51905">
    <property type="entry name" value="FAD/NAD(P)-binding domain"/>
    <property type="match status" value="1"/>
</dbReference>
<dbReference type="Proteomes" id="UP000758603">
    <property type="component" value="Unassembled WGS sequence"/>
</dbReference>
<feature type="region of interest" description="Disordered" evidence="5">
    <location>
        <begin position="766"/>
        <end position="832"/>
    </location>
</feature>
<keyword evidence="9" id="KW-1185">Reference proteome</keyword>
<dbReference type="SUPFAM" id="SSF54373">
    <property type="entry name" value="FAD-linked reductases, C-terminal domain"/>
    <property type="match status" value="1"/>
</dbReference>
<dbReference type="Gene3D" id="1.10.30.10">
    <property type="entry name" value="High mobility group box domain"/>
    <property type="match status" value="1"/>
</dbReference>
<keyword evidence="4" id="KW-0539">Nucleus</keyword>
<dbReference type="FunFam" id="3.50.50.60:FF:000249">
    <property type="entry name" value="Lysine-specific histone demethylase Aof2"/>
    <property type="match status" value="1"/>
</dbReference>
<dbReference type="Gene3D" id="3.90.830.10">
    <property type="entry name" value="Syntaxin Binding Protein 1, Chain A, domain 2"/>
    <property type="match status" value="1"/>
</dbReference>
<feature type="region of interest" description="Disordered" evidence="5">
    <location>
        <begin position="272"/>
        <end position="297"/>
    </location>
</feature>
<dbReference type="Gene3D" id="1.25.40.850">
    <property type="match status" value="1"/>
</dbReference>
<dbReference type="InterPro" id="IPR009057">
    <property type="entry name" value="Homeodomain-like_sf"/>
</dbReference>
<feature type="domain" description="SWIRM" evidence="7">
    <location>
        <begin position="857"/>
        <end position="952"/>
    </location>
</feature>
<comment type="similarity">
    <text evidence="1">Belongs to the flavin monoamine oxidase family.</text>
</comment>
<evidence type="ECO:0000259" key="7">
    <source>
        <dbReference type="PROSITE" id="PS50934"/>
    </source>
</evidence>
<dbReference type="InterPro" id="IPR009071">
    <property type="entry name" value="HMG_box_dom"/>
</dbReference>
<evidence type="ECO:0000259" key="6">
    <source>
        <dbReference type="PROSITE" id="PS50118"/>
    </source>
</evidence>
<dbReference type="Pfam" id="PF00995">
    <property type="entry name" value="Sec1"/>
    <property type="match status" value="1"/>
</dbReference>
<dbReference type="GO" id="GO:0005634">
    <property type="term" value="C:nucleus"/>
    <property type="evidence" value="ECO:0007669"/>
    <property type="project" value="UniProtKB-UniRule"/>
</dbReference>
<dbReference type="RefSeq" id="XP_045964494.1">
    <property type="nucleotide sequence ID" value="XM_046104518.1"/>
</dbReference>
<dbReference type="SMART" id="SM00398">
    <property type="entry name" value="HMG"/>
    <property type="match status" value="1"/>
</dbReference>
<dbReference type="GeneID" id="70133409"/>
<dbReference type="InterPro" id="IPR043127">
    <property type="entry name" value="Sec-1-like_dom3a"/>
</dbReference>
<dbReference type="GO" id="GO:0006338">
    <property type="term" value="P:chromatin remodeling"/>
    <property type="evidence" value="ECO:0007669"/>
    <property type="project" value="TreeGrafter"/>
</dbReference>
<dbReference type="FunFam" id="1.10.10.10:FF:000064">
    <property type="entry name" value="Lysine-specific histone demethylase 1A"/>
    <property type="match status" value="1"/>
</dbReference>
<dbReference type="SUPFAM" id="SSF56815">
    <property type="entry name" value="Sec1/munc18-like (SM) proteins"/>
    <property type="match status" value="1"/>
</dbReference>
<dbReference type="GO" id="GO:0003677">
    <property type="term" value="F:DNA binding"/>
    <property type="evidence" value="ECO:0007669"/>
    <property type="project" value="UniProtKB-UniRule"/>
</dbReference>
<accession>A0A9P9A3P6</accession>
<evidence type="ECO:0000256" key="1">
    <source>
        <dbReference type="ARBA" id="ARBA00005995"/>
    </source>
</evidence>
<dbReference type="InterPro" id="IPR007526">
    <property type="entry name" value="SWIRM"/>
</dbReference>
<reference evidence="8" key="1">
    <citation type="journal article" date="2021" name="Nat. Commun.">
        <title>Genetic determinants of endophytism in the Arabidopsis root mycobiome.</title>
        <authorList>
            <person name="Mesny F."/>
            <person name="Miyauchi S."/>
            <person name="Thiergart T."/>
            <person name="Pickel B."/>
            <person name="Atanasova L."/>
            <person name="Karlsson M."/>
            <person name="Huettel B."/>
            <person name="Barry K.W."/>
            <person name="Haridas S."/>
            <person name="Chen C."/>
            <person name="Bauer D."/>
            <person name="Andreopoulos W."/>
            <person name="Pangilinan J."/>
            <person name="LaButti K."/>
            <person name="Riley R."/>
            <person name="Lipzen A."/>
            <person name="Clum A."/>
            <person name="Drula E."/>
            <person name="Henrissat B."/>
            <person name="Kohler A."/>
            <person name="Grigoriev I.V."/>
            <person name="Martin F.M."/>
            <person name="Hacquard S."/>
        </authorList>
    </citation>
    <scope>NUCLEOTIDE SEQUENCE</scope>
    <source>
        <strain evidence="8">MPI-SDFR-AT-0073</strain>
    </source>
</reference>
<dbReference type="InterPro" id="IPR036188">
    <property type="entry name" value="FAD/NAD-bd_sf"/>
</dbReference>
<keyword evidence="3" id="KW-0560">Oxidoreductase</keyword>
<dbReference type="Gene3D" id="3.40.50.1910">
    <property type="match status" value="1"/>
</dbReference>
<feature type="compositionally biased region" description="Polar residues" evidence="5">
    <location>
        <begin position="776"/>
        <end position="789"/>
    </location>
</feature>
<evidence type="ECO:0000256" key="5">
    <source>
        <dbReference type="SAM" id="MobiDB-lite"/>
    </source>
</evidence>
<comment type="caution">
    <text evidence="8">The sequence shown here is derived from an EMBL/GenBank/DDBJ whole genome shotgun (WGS) entry which is preliminary data.</text>
</comment>
<evidence type="ECO:0000256" key="3">
    <source>
        <dbReference type="ARBA" id="ARBA00023002"/>
    </source>
</evidence>
<feature type="domain" description="HMG box" evidence="6">
    <location>
        <begin position="1600"/>
        <end position="1678"/>
    </location>
</feature>
<gene>
    <name evidence="8" type="ORF">BKA67DRAFT_589860</name>
</gene>
<protein>
    <submittedName>
        <fullName evidence="8">Sec1-like protein</fullName>
    </submittedName>
</protein>
<proteinExistence type="inferred from homology"/>
<name>A0A9P9A3P6_9PEZI</name>
<dbReference type="InterPro" id="IPR027482">
    <property type="entry name" value="Sec1-like_dom2"/>
</dbReference>
<feature type="compositionally biased region" description="Low complexity" evidence="5">
    <location>
        <begin position="820"/>
        <end position="832"/>
    </location>
</feature>
<dbReference type="CDD" id="cd00084">
    <property type="entry name" value="HMG-box_SF"/>
    <property type="match status" value="1"/>
</dbReference>
<keyword evidence="4" id="KW-0238">DNA-binding</keyword>
<dbReference type="GO" id="GO:0016192">
    <property type="term" value="P:vesicle-mediated transport"/>
    <property type="evidence" value="ECO:0007669"/>
    <property type="project" value="InterPro"/>
</dbReference>
<dbReference type="PANTHER" id="PTHR10742:SF386">
    <property type="entry name" value="LYSINE-SPECIFIC HISTONE DEMETHYLASE 1A"/>
    <property type="match status" value="1"/>
</dbReference>
<dbReference type="InterPro" id="IPR050281">
    <property type="entry name" value="Flavin_monoamine_oxidase"/>
</dbReference>
<dbReference type="Pfam" id="PF04433">
    <property type="entry name" value="SWIRM"/>
    <property type="match status" value="1"/>
</dbReference>
<organism evidence="8 9">
    <name type="scientific">Truncatella angustata</name>
    <dbReference type="NCBI Taxonomy" id="152316"/>
    <lineage>
        <taxon>Eukaryota</taxon>
        <taxon>Fungi</taxon>
        <taxon>Dikarya</taxon>
        <taxon>Ascomycota</taxon>
        <taxon>Pezizomycotina</taxon>
        <taxon>Sordariomycetes</taxon>
        <taxon>Xylariomycetidae</taxon>
        <taxon>Amphisphaeriales</taxon>
        <taxon>Sporocadaceae</taxon>
        <taxon>Truncatella</taxon>
    </lineage>
</organism>
<dbReference type="Gene3D" id="3.90.660.10">
    <property type="match status" value="1"/>
</dbReference>
<dbReference type="PROSITE" id="PS50118">
    <property type="entry name" value="HMG_BOX_2"/>
    <property type="match status" value="1"/>
</dbReference>
<feature type="compositionally biased region" description="Polar residues" evidence="5">
    <location>
        <begin position="281"/>
        <end position="290"/>
    </location>
</feature>
<sequence length="1772" mass="196179">MAHHVGFDTEQIKDKARKDLLYLLEAVRGKKNLVIERSLAGPIGVVVKVSTLQEYGVDKFFFLENNNADTSQRNVVFMARGECARHAQTIAEQIKRLQRESQTGHEFHIFWVPRRTLVSDKLLEETGVLGDVNIHELPIYFFPLERDVLSLELDDSFRDLFLSKDTTPTFLIAKALMGIQSKHGLFPRIIGKGDNAKRVATLLSRMRQEVLAGDSANEAAKNGQTPSNSTESAIIIDREVDMVTPLLTQLTYEGLIDEVFGIQNNQTDVDSTIVGAPAQPPSQGTSNTPAANPPTRKRKIQLDSSDKLYDGLRDTNFAIVGTLLHKVARRLQTDYDSRHTSKTTAELKAFVQKLPGYQAEQQSLKIHTALAEEIMKHTRTDQFSRLLEVQQNLAAGADPSSQNDVIEELIARDTPLPEVLRLVCIYSCISGGLKAKEFDHFRRLILEGYGYQHLLTLNNLEKLQLFLSRSSPLAGMIPMPGSAAATGTKTNYTYLRKQLRLIVDEVNEHDPNDIAYVYSGYAPLSIRLVQCILQKQYLLSITRSSGASGVGTVANSGAQGWRGFDEAAKHARGPTFDEVQKGEDKAVKARALLSGGGDKKTVFVVFVGGITFTEIAALRFIAKKEEGMLSFRIWIPVTITDVCLTSVYPARRNIVICTTSILSGNKMMDAAIEKESQEGQDQGQGQLPCRACAIGCWYSYHTESSTSRGTPGTESEIIVRVDGMEYDMDSPASAPVIQDDSENGLDRKIPVNSILLRLQDSVRKSSESAVSDESDLSSPPHSPISSKATTPAHVTDSKESIATATSLKATRGLPPPARPTTRTTTTTTTTTTKQIFDVRPKVSIPTDLAPYDYANQCIAAAEHSRLNPYALHQEEYQMLREHISHAQVTTYLNIRNGILRLWMHNPSIGVSRDEAIGCAKDRRWFNVAYVCYEWLLRRGYINYGCAEIISSKKRRTKIVIGAGMSGLGCARQLEALFKQYAGQFGDLGEDPPKVIVLEGRSRLGGRVYSRSIDGSQCQHLMDFKGQRLSVECGGMIITGFDRGNPMNVLVRGQMALPYYPLRPDTTLYDSNGKPVDSDRDLKVEQLFNDCLERVSNYKFKNPPSKLIEGNKLLMDEGKDSTSDGTQTIAHAEEVAAAQPQALPVSEQSLAPQVKLVPVSTDKTTGKPHVEPGTAATLIAAYKAQMMGWALKEGISEEQDLQLETLAKSDNVTLGSLLDESIAQYRDIVDLNAQDYRLMNWHIANLEYSNATNLRNLSLGLWDIDAGNEWEGKHTMVVGGYQSVPWGLAQAPSKLDIRKNCAVKKITYDPAGSGTATIVCEDGVMIDADHVVSTIPLGVLKHGNVEFDPPLPSWKTDVIGRLGFGVLNKVVLVYQQRFWDTSRDIFGVLRNPPSRHSLKQNEYSSPRGRFFQWFDVSHTSGVPVLLALMAGDAGFDTESSKNDTLVEEATEVLRSIYGGKVPQPVHAVVTRWGSDKFARGSYSSADPSMKPDDYNTMARSVGNLFFAGEHTTGTHPATVHGAYLSGLRAASEVIDTLLGPIKLPTPLIISKESSSTQGLKRKSDVTPLSPKATKQARIDAHDLAASQHIASLIGNRPWPPRKPAGNPYLLYSKDNYEVARKQCAEVRRPGKGKSKPSPNEVRIMTSKMWKEASPMVRQPYEDQAAEQKRVYSDTLKEWEKTVVDWDIKAIAIRKDWEDNGNKLVLDNTLPEEHGGQRRRSMIDYNVCMEGWGFGDLGIGVRCRALWVRDTKRFAYMTTGSVCQRSGYIWASWD</sequence>
<dbReference type="Pfam" id="PF01593">
    <property type="entry name" value="Amino_oxidase"/>
    <property type="match status" value="1"/>
</dbReference>
<dbReference type="InterPro" id="IPR043155">
    <property type="entry name" value="VPS33_dom3b"/>
</dbReference>
<evidence type="ECO:0000256" key="2">
    <source>
        <dbReference type="ARBA" id="ARBA00009884"/>
    </source>
</evidence>
<dbReference type="InterPro" id="IPR036388">
    <property type="entry name" value="WH-like_DNA-bd_sf"/>
</dbReference>
<dbReference type="SUPFAM" id="SSF47095">
    <property type="entry name" value="HMG-box"/>
    <property type="match status" value="1"/>
</dbReference>
<dbReference type="GO" id="GO:0050660">
    <property type="term" value="F:flavin adenine dinucleotide binding"/>
    <property type="evidence" value="ECO:0007669"/>
    <property type="project" value="TreeGrafter"/>
</dbReference>
<dbReference type="Gene3D" id="1.10.10.10">
    <property type="entry name" value="Winged helix-like DNA-binding domain superfamily/Winged helix DNA-binding domain"/>
    <property type="match status" value="1"/>
</dbReference>
<evidence type="ECO:0000313" key="8">
    <source>
        <dbReference type="EMBL" id="KAH6660363.1"/>
    </source>
</evidence>
<evidence type="ECO:0000256" key="4">
    <source>
        <dbReference type="PROSITE-ProRule" id="PRU00267"/>
    </source>
</evidence>
<evidence type="ECO:0000313" key="9">
    <source>
        <dbReference type="Proteomes" id="UP000758603"/>
    </source>
</evidence>